<organism evidence="4 5">
    <name type="scientific">Malassezia cuniculi</name>
    <dbReference type="NCBI Taxonomy" id="948313"/>
    <lineage>
        <taxon>Eukaryota</taxon>
        <taxon>Fungi</taxon>
        <taxon>Dikarya</taxon>
        <taxon>Basidiomycota</taxon>
        <taxon>Ustilaginomycotina</taxon>
        <taxon>Malasseziomycetes</taxon>
        <taxon>Malasseziales</taxon>
        <taxon>Malasseziaceae</taxon>
        <taxon>Malassezia</taxon>
    </lineage>
</organism>
<dbReference type="InterPro" id="IPR009688">
    <property type="entry name" value="FAM210A/B-like_dom"/>
</dbReference>
<dbReference type="GO" id="GO:0005739">
    <property type="term" value="C:mitochondrion"/>
    <property type="evidence" value="ECO:0007669"/>
    <property type="project" value="TreeGrafter"/>
</dbReference>
<evidence type="ECO:0000313" key="4">
    <source>
        <dbReference type="EMBL" id="WFD33889.1"/>
    </source>
</evidence>
<dbReference type="InterPro" id="IPR045866">
    <property type="entry name" value="FAM210A/B-like"/>
</dbReference>
<sequence>MGAAAHTYTPLIARSSVVRAPVALHPAVQMMRFQSTVPPKPDHVAPAADTTTSAPRATQAGPQEGGANQEPPKKPSFMERFRTIMRNYGWWALGVYMIMSGIDLTFAFICVHFAGGEHIKELEHKARKIFGVSKKEVKEASGPDDSDLKTFLRFLAKDKETEELIAQLTTEFIIAFGIHKTLFLPVRAGITAAITPRLVRWLIRKGWARPPRTAAVAAATGAAAAATTASK</sequence>
<keyword evidence="5" id="KW-1185">Reference proteome</keyword>
<dbReference type="PANTHER" id="PTHR21377:SF0">
    <property type="entry name" value="PROTEIN FAM210B, MITOCHONDRIAL"/>
    <property type="match status" value="1"/>
</dbReference>
<keyword evidence="2" id="KW-1133">Transmembrane helix</keyword>
<accession>A0AAF0ES80</accession>
<dbReference type="EMBL" id="CP119877">
    <property type="protein sequence ID" value="WFD33889.1"/>
    <property type="molecule type" value="Genomic_DNA"/>
</dbReference>
<dbReference type="Proteomes" id="UP001219933">
    <property type="component" value="Chromosome 1"/>
</dbReference>
<gene>
    <name evidence="4" type="primary">NAT2</name>
    <name evidence="4" type="ORF">MCUN1_000715</name>
</gene>
<dbReference type="AlphaFoldDB" id="A0AAF0ES80"/>
<reference evidence="4" key="1">
    <citation type="submission" date="2023-03" db="EMBL/GenBank/DDBJ databases">
        <title>Mating type loci evolution in Malassezia.</title>
        <authorList>
            <person name="Coelho M.A."/>
        </authorList>
    </citation>
    <scope>NUCLEOTIDE SEQUENCE</scope>
    <source>
        <strain evidence="4">CBS 11721</strain>
    </source>
</reference>
<feature type="transmembrane region" description="Helical" evidence="2">
    <location>
        <begin position="88"/>
        <end position="115"/>
    </location>
</feature>
<feature type="domain" description="DUF1279" evidence="3">
    <location>
        <begin position="80"/>
        <end position="196"/>
    </location>
</feature>
<keyword evidence="2" id="KW-0812">Transmembrane</keyword>
<evidence type="ECO:0000256" key="1">
    <source>
        <dbReference type="SAM" id="MobiDB-lite"/>
    </source>
</evidence>
<evidence type="ECO:0000259" key="3">
    <source>
        <dbReference type="Pfam" id="PF06916"/>
    </source>
</evidence>
<feature type="region of interest" description="Disordered" evidence="1">
    <location>
        <begin position="36"/>
        <end position="75"/>
    </location>
</feature>
<proteinExistence type="predicted"/>
<keyword evidence="2" id="KW-0472">Membrane</keyword>
<protein>
    <submittedName>
        <fullName evidence="4">DUF1279 super</fullName>
    </submittedName>
</protein>
<evidence type="ECO:0000313" key="5">
    <source>
        <dbReference type="Proteomes" id="UP001219933"/>
    </source>
</evidence>
<name>A0AAF0ES80_9BASI</name>
<dbReference type="PANTHER" id="PTHR21377">
    <property type="entry name" value="PROTEIN FAM210B, MITOCHONDRIAL"/>
    <property type="match status" value="1"/>
</dbReference>
<dbReference type="Pfam" id="PF06916">
    <property type="entry name" value="FAM210A-B_dom"/>
    <property type="match status" value="1"/>
</dbReference>
<evidence type="ECO:0000256" key="2">
    <source>
        <dbReference type="SAM" id="Phobius"/>
    </source>
</evidence>